<dbReference type="AlphaFoldDB" id="A0A8J2U401"/>
<evidence type="ECO:0008006" key="3">
    <source>
        <dbReference type="Google" id="ProtNLM"/>
    </source>
</evidence>
<reference evidence="2" key="1">
    <citation type="journal article" date="2019" name="Int. J. Syst. Evol. Microbiol.">
        <title>The Global Catalogue of Microorganisms (GCM) 10K type strain sequencing project: providing services to taxonomists for standard genome sequencing and annotation.</title>
        <authorList>
            <consortium name="The Broad Institute Genomics Platform"/>
            <consortium name="The Broad Institute Genome Sequencing Center for Infectious Disease"/>
            <person name="Wu L."/>
            <person name="Ma J."/>
        </authorList>
    </citation>
    <scope>NUCLEOTIDE SEQUENCE [LARGE SCALE GENOMIC DNA]</scope>
    <source>
        <strain evidence="2">CGMCC 1.10130</strain>
    </source>
</reference>
<proteinExistence type="predicted"/>
<evidence type="ECO:0000313" key="2">
    <source>
        <dbReference type="Proteomes" id="UP000619743"/>
    </source>
</evidence>
<keyword evidence="2" id="KW-1185">Reference proteome</keyword>
<comment type="caution">
    <text evidence="1">The sequence shown here is derived from an EMBL/GenBank/DDBJ whole genome shotgun (WGS) entry which is preliminary data.</text>
</comment>
<organism evidence="1 2">
    <name type="scientific">Neiella marina</name>
    <dbReference type="NCBI Taxonomy" id="508461"/>
    <lineage>
        <taxon>Bacteria</taxon>
        <taxon>Pseudomonadati</taxon>
        <taxon>Pseudomonadota</taxon>
        <taxon>Gammaproteobacteria</taxon>
        <taxon>Alteromonadales</taxon>
        <taxon>Echinimonadaceae</taxon>
        <taxon>Neiella</taxon>
    </lineage>
</organism>
<dbReference type="Proteomes" id="UP000619743">
    <property type="component" value="Unassembled WGS sequence"/>
</dbReference>
<dbReference type="InterPro" id="IPR021302">
    <property type="entry name" value="DUF2780_VcgC/VcgE"/>
</dbReference>
<dbReference type="EMBL" id="BMDX01000004">
    <property type="protein sequence ID" value="GGA72257.1"/>
    <property type="molecule type" value="Genomic_DNA"/>
</dbReference>
<name>A0A8J2U401_9GAMM</name>
<sequence length="127" mass="12522">MIDSVTSQLGISSDQANAALGTLFNMAQSSMSSGDFGQLSDIVPGISSMMGAAPEVESSAAGSLLGGLGGDLGAAAGNLDILNQSLSAIGLDPEVAGPLVNTLYDYVQSEGGQALLASLKSSLGLPF</sequence>
<dbReference type="OrthoDB" id="6265423at2"/>
<gene>
    <name evidence="1" type="ORF">GCM10011369_12530</name>
</gene>
<dbReference type="Pfam" id="PF11075">
    <property type="entry name" value="DUF2780"/>
    <property type="match status" value="1"/>
</dbReference>
<protein>
    <recommendedName>
        <fullName evidence="3">DUF2780 domain-containing protein</fullName>
    </recommendedName>
</protein>
<evidence type="ECO:0000313" key="1">
    <source>
        <dbReference type="EMBL" id="GGA72257.1"/>
    </source>
</evidence>
<accession>A0A8J2U401</accession>